<dbReference type="SUPFAM" id="SSF53187">
    <property type="entry name" value="Zn-dependent exopeptidases"/>
    <property type="match status" value="1"/>
</dbReference>
<dbReference type="NCBIfam" id="TIGR01891">
    <property type="entry name" value="amidohydrolases"/>
    <property type="match status" value="1"/>
</dbReference>
<dbReference type="EMBL" id="JAQGLA010000116">
    <property type="protein sequence ID" value="MDA3630735.1"/>
    <property type="molecule type" value="Genomic_DNA"/>
</dbReference>
<dbReference type="Pfam" id="PF07687">
    <property type="entry name" value="M20_dimer"/>
    <property type="match status" value="1"/>
</dbReference>
<proteinExistence type="inferred from homology"/>
<dbReference type="Gene3D" id="3.30.70.360">
    <property type="match status" value="1"/>
</dbReference>
<sequence>MSTTSERTDRLRQQAIGVVDDWAARLIELSHAIHANPELSYQEHDSAALVAETIRSAGFDTTVGAYGLDTDIEAVSGEGELTIALCSEYDALPDVGHACGHNIIAAIGVGAAIAVASVATELGLRVKLLGTPAEEHGGGKADMLRAGAWEDVTFSMMAHGISGADLTCDAHSTTAVERFEVEYLGRAAHAAAAPQAGINAGAAANIALTAISHLRQHIGPGARINAFISHGGEATNIIPERTVVQAEVRAYDLDEWRELKKRALACFEAGAVATGCEWKHRRTENPYAPMNSHPGLAAAWDRNLVSLGRTPDPDRIVGGGSTDMGNVSQVVPTIHPLIAVLGSDAVPHHPAFAAAAATPEADAAVLDGAKALALTAIDAASDPQFRSELLQLQADRPTGATRIEF</sequence>
<reference evidence="3 4" key="1">
    <citation type="submission" date="2022-11" db="EMBL/GenBank/DDBJ databases">
        <title>Draft genome sequence of Saccharopolyspora sp. WRP15-2 isolated from rhizosphere soils of wild rice in Thailand.</title>
        <authorList>
            <person name="Duangmal K."/>
            <person name="Kammanee S."/>
            <person name="Muangham S."/>
        </authorList>
    </citation>
    <scope>NUCLEOTIDE SEQUENCE [LARGE SCALE GENOMIC DNA]</scope>
    <source>
        <strain evidence="3 4">WRP15-2</strain>
    </source>
</reference>
<dbReference type="InterPro" id="IPR017144">
    <property type="entry name" value="Xaa-Arg_dipeptidase"/>
</dbReference>
<evidence type="ECO:0000313" key="4">
    <source>
        <dbReference type="Proteomes" id="UP001210380"/>
    </source>
</evidence>
<organism evidence="3 4">
    <name type="scientific">Saccharopolyspora oryzae</name>
    <dbReference type="NCBI Taxonomy" id="2997343"/>
    <lineage>
        <taxon>Bacteria</taxon>
        <taxon>Bacillati</taxon>
        <taxon>Actinomycetota</taxon>
        <taxon>Actinomycetes</taxon>
        <taxon>Pseudonocardiales</taxon>
        <taxon>Pseudonocardiaceae</taxon>
        <taxon>Saccharopolyspora</taxon>
    </lineage>
</organism>
<dbReference type="InterPro" id="IPR052030">
    <property type="entry name" value="Peptidase_M20/M20A_hydrolases"/>
</dbReference>
<dbReference type="Pfam" id="PF01546">
    <property type="entry name" value="Peptidase_M20"/>
    <property type="match status" value="1"/>
</dbReference>
<dbReference type="SUPFAM" id="SSF55031">
    <property type="entry name" value="Bacterial exopeptidase dimerisation domain"/>
    <property type="match status" value="1"/>
</dbReference>
<feature type="domain" description="Peptidase M20 dimerisation" evidence="2">
    <location>
        <begin position="179"/>
        <end position="269"/>
    </location>
</feature>
<dbReference type="PIRSF" id="PIRSF037226">
    <property type="entry name" value="Amidohydrolase_ACY1L2_prd"/>
    <property type="match status" value="1"/>
</dbReference>
<dbReference type="PANTHER" id="PTHR30575">
    <property type="entry name" value="PEPTIDASE M20"/>
    <property type="match status" value="1"/>
</dbReference>
<comment type="caution">
    <text evidence="3">The sequence shown here is derived from an EMBL/GenBank/DDBJ whole genome shotgun (WGS) entry which is preliminary data.</text>
</comment>
<comment type="similarity">
    <text evidence="1">Belongs to the peptidase M20A family.</text>
</comment>
<dbReference type="InterPro" id="IPR002933">
    <property type="entry name" value="Peptidase_M20"/>
</dbReference>
<protein>
    <recommendedName>
        <fullName evidence="1">Peptidase M20 domain-containing protein 2</fullName>
    </recommendedName>
</protein>
<accession>A0ABT4V9U6</accession>
<evidence type="ECO:0000313" key="3">
    <source>
        <dbReference type="EMBL" id="MDA3630735.1"/>
    </source>
</evidence>
<dbReference type="PANTHER" id="PTHR30575:SF0">
    <property type="entry name" value="XAA-ARG DIPEPTIDASE"/>
    <property type="match status" value="1"/>
</dbReference>
<dbReference type="Proteomes" id="UP001210380">
    <property type="component" value="Unassembled WGS sequence"/>
</dbReference>
<dbReference type="Gene3D" id="3.40.630.10">
    <property type="entry name" value="Zn peptidases"/>
    <property type="match status" value="1"/>
</dbReference>
<dbReference type="InterPro" id="IPR011650">
    <property type="entry name" value="Peptidase_M20_dimer"/>
</dbReference>
<evidence type="ECO:0000256" key="1">
    <source>
        <dbReference type="PIRNR" id="PIRNR037226"/>
    </source>
</evidence>
<evidence type="ECO:0000259" key="2">
    <source>
        <dbReference type="Pfam" id="PF07687"/>
    </source>
</evidence>
<dbReference type="RefSeq" id="WP_270953960.1">
    <property type="nucleotide sequence ID" value="NZ_JAQGLA010000116.1"/>
</dbReference>
<dbReference type="InterPro" id="IPR036264">
    <property type="entry name" value="Bact_exopeptidase_dim_dom"/>
</dbReference>
<keyword evidence="4" id="KW-1185">Reference proteome</keyword>
<gene>
    <name evidence="3" type="ORF">OU415_35285</name>
</gene>
<dbReference type="InterPro" id="IPR017439">
    <property type="entry name" value="Amidohydrolase"/>
</dbReference>
<name>A0ABT4V9U6_9PSEU</name>